<protein>
    <submittedName>
        <fullName evidence="1">Uncharacterized protein</fullName>
    </submittedName>
</protein>
<gene>
    <name evidence="1" type="ORF">VTL71DRAFT_2879</name>
</gene>
<keyword evidence="2" id="KW-1185">Reference proteome</keyword>
<dbReference type="EMBL" id="JAZHXI010000012">
    <property type="protein sequence ID" value="KAL2065210.1"/>
    <property type="molecule type" value="Genomic_DNA"/>
</dbReference>
<evidence type="ECO:0000313" key="1">
    <source>
        <dbReference type="EMBL" id="KAL2065210.1"/>
    </source>
</evidence>
<sequence>MRKSSFALTGQRNRRIQQRVLAHDDSRCHLVDILRPIAVIQFQGPKCWFIEKGAPEETPNIGYALLQLTPSIPFSLHLRPPPASTHVDGSTNGIIKAPKERKQKKGESYHMPGLDGPFTYSCYCCVCSDHGNYPVGPVMSLMLGHGTARDACLQAIQPDEAAKAQVPFAERQHQRFCQSIFQNLKDTAENVFSPMSCSETSFR</sequence>
<reference evidence="1 2" key="1">
    <citation type="journal article" date="2024" name="Commun. Biol.">
        <title>Comparative genomic analysis of thermophilic fungi reveals convergent evolutionary adaptations and gene losses.</title>
        <authorList>
            <person name="Steindorff A.S."/>
            <person name="Aguilar-Pontes M.V."/>
            <person name="Robinson A.J."/>
            <person name="Andreopoulos B."/>
            <person name="LaButti K."/>
            <person name="Kuo A."/>
            <person name="Mondo S."/>
            <person name="Riley R."/>
            <person name="Otillar R."/>
            <person name="Haridas S."/>
            <person name="Lipzen A."/>
            <person name="Grimwood J."/>
            <person name="Schmutz J."/>
            <person name="Clum A."/>
            <person name="Reid I.D."/>
            <person name="Moisan M.C."/>
            <person name="Butler G."/>
            <person name="Nguyen T.T.M."/>
            <person name="Dewar K."/>
            <person name="Conant G."/>
            <person name="Drula E."/>
            <person name="Henrissat B."/>
            <person name="Hansel C."/>
            <person name="Singer S."/>
            <person name="Hutchinson M.I."/>
            <person name="de Vries R.P."/>
            <person name="Natvig D.O."/>
            <person name="Powell A.J."/>
            <person name="Tsang A."/>
            <person name="Grigoriev I.V."/>
        </authorList>
    </citation>
    <scope>NUCLEOTIDE SEQUENCE [LARGE SCALE GENOMIC DNA]</scope>
    <source>
        <strain evidence="1 2">CBS 494.80</strain>
    </source>
</reference>
<accession>A0ABR4C5L5</accession>
<dbReference type="Proteomes" id="UP001595075">
    <property type="component" value="Unassembled WGS sequence"/>
</dbReference>
<name>A0ABR4C5L5_9HELO</name>
<proteinExistence type="predicted"/>
<evidence type="ECO:0000313" key="2">
    <source>
        <dbReference type="Proteomes" id="UP001595075"/>
    </source>
</evidence>
<comment type="caution">
    <text evidence="1">The sequence shown here is derived from an EMBL/GenBank/DDBJ whole genome shotgun (WGS) entry which is preliminary data.</text>
</comment>
<feature type="non-terminal residue" evidence="1">
    <location>
        <position position="203"/>
    </location>
</feature>
<organism evidence="1 2">
    <name type="scientific">Oculimacula yallundae</name>
    <dbReference type="NCBI Taxonomy" id="86028"/>
    <lineage>
        <taxon>Eukaryota</taxon>
        <taxon>Fungi</taxon>
        <taxon>Dikarya</taxon>
        <taxon>Ascomycota</taxon>
        <taxon>Pezizomycotina</taxon>
        <taxon>Leotiomycetes</taxon>
        <taxon>Helotiales</taxon>
        <taxon>Ploettnerulaceae</taxon>
        <taxon>Oculimacula</taxon>
    </lineage>
</organism>